<dbReference type="RefSeq" id="XP_028546242.1">
    <property type="nucleotide sequence ID" value="XM_028690441.1"/>
</dbReference>
<organism evidence="3 4">
    <name type="scientific">Plasmodium gonderi</name>
    <dbReference type="NCBI Taxonomy" id="77519"/>
    <lineage>
        <taxon>Eukaryota</taxon>
        <taxon>Sar</taxon>
        <taxon>Alveolata</taxon>
        <taxon>Apicomplexa</taxon>
        <taxon>Aconoidasida</taxon>
        <taxon>Haemosporida</taxon>
        <taxon>Plasmodiidae</taxon>
        <taxon>Plasmodium</taxon>
        <taxon>Plasmodium (Plasmodium)</taxon>
    </lineage>
</organism>
<feature type="compositionally biased region" description="Basic and acidic residues" evidence="2">
    <location>
        <begin position="63"/>
        <end position="83"/>
    </location>
</feature>
<dbReference type="Proteomes" id="UP000195521">
    <property type="component" value="Unassembled WGS sequence"/>
</dbReference>
<protein>
    <submittedName>
        <fullName evidence="3">Uncharacterized protein</fullName>
    </submittedName>
</protein>
<keyword evidence="4" id="KW-1185">Reference proteome</keyword>
<feature type="coiled-coil region" evidence="1">
    <location>
        <begin position="313"/>
        <end position="368"/>
    </location>
</feature>
<dbReference type="GeneID" id="39750399"/>
<evidence type="ECO:0000313" key="4">
    <source>
        <dbReference type="Proteomes" id="UP000195521"/>
    </source>
</evidence>
<feature type="coiled-coil region" evidence="1">
    <location>
        <begin position="667"/>
        <end position="711"/>
    </location>
</feature>
<accession>A0A1Y1JTA4</accession>
<dbReference type="OrthoDB" id="386058at2759"/>
<feature type="coiled-coil region" evidence="1">
    <location>
        <begin position="585"/>
        <end position="633"/>
    </location>
</feature>
<evidence type="ECO:0000256" key="1">
    <source>
        <dbReference type="SAM" id="Coils"/>
    </source>
</evidence>
<dbReference type="OMA" id="KTYRKDQ"/>
<gene>
    <name evidence="3" type="ORF">PGO_144510</name>
</gene>
<proteinExistence type="predicted"/>
<dbReference type="EMBL" id="BDQF01000015">
    <property type="protein sequence ID" value="GAW83653.1"/>
    <property type="molecule type" value="Genomic_DNA"/>
</dbReference>
<dbReference type="AlphaFoldDB" id="A0A1Y1JTA4"/>
<feature type="coiled-coil region" evidence="1">
    <location>
        <begin position="401"/>
        <end position="442"/>
    </location>
</feature>
<comment type="caution">
    <text evidence="3">The sequence shown here is derived from an EMBL/GenBank/DDBJ whole genome shotgun (WGS) entry which is preliminary data.</text>
</comment>
<feature type="region of interest" description="Disordered" evidence="2">
    <location>
        <begin position="48"/>
        <end position="189"/>
    </location>
</feature>
<feature type="compositionally biased region" description="Basic and acidic residues" evidence="2">
    <location>
        <begin position="177"/>
        <end position="186"/>
    </location>
</feature>
<name>A0A1Y1JTA4_PLAGO</name>
<feature type="coiled-coil region" evidence="1">
    <location>
        <begin position="468"/>
        <end position="502"/>
    </location>
</feature>
<feature type="compositionally biased region" description="Basic and acidic residues" evidence="2">
    <location>
        <begin position="124"/>
        <end position="144"/>
    </location>
</feature>
<evidence type="ECO:0000313" key="3">
    <source>
        <dbReference type="EMBL" id="GAW83653.1"/>
    </source>
</evidence>
<keyword evidence="1" id="KW-0175">Coiled coil</keyword>
<sequence>MKCTEDLYRNDPIANDEFSEEIKNLNDEIFKLNNGSISIMNEEEKKTEMKKEAEVDACSLHPSEMRDLFSYEQVKEGSEEHNPNCRGGDMEDDNDRVGEVDKTSNNNSDRNGEVDKASNNNCDRNGEVDKASNNNRDRNGEVDKASNNNSDRNDEVDSCFSPQGRRDLLPIQSNEVSKMDKSKNEENSESNILQDTLENNYEHVQVNILNFDLTEEDSNAREERNEDKPEDSKMKLKIENLLKLIGLLKAQINQKDHEIYKMELDFKLKKEQHEKNELTLNDILTENESCSENTEGGGGGGGDFLIRKMKSILISQNEEIISLNEELKKKSKELFYLNEENMTKNEKLAELKKEIEQNYMHLKEYKNMNNEIEVNANNKMYRVENCLNLTNKKLMKNDIYIKENKLNMEKQKRVIKELYNQLNKKEEQINELRSIIESIELNNSRDIIKYKQNNTDLINRLSLNNSLMNSQKIEIENMHMNYKQLEEELKNKDNELKKLHKGLLAKDEENRKMLHDMNRLKFDMEIKNIDVANIKQKINHIKKECAILLKKQKDRFTSVINEIYKEKDEIIKNHLDEFSKLNAHYNEALVSNENVKNEVNILKDELLKKSCEMEKLQDKLLDYESKLLVYENNNEIKILKKNEDHLRKLLNKHTHRNEKLLNTTLLLQKSTLENNTLEKKIIELKAETYRKDQEIKKLQETNSRNKNSNRNINIGESEDVIALSDDLKNLNVKNFLTYGEDFLDANNNNPILDYKRRKEKNNALDHMLIQNENNLIKLKQDPAEYVASVGADRSVPLLLPFSAASAISAVSAESAAPLESAEPVKLNDDPVSIALYEFGHSLRETNIPFKFSKISENMYLLNDKKVFIKFINGDLYIENDVHQLVKLNDYLLKTEPS</sequence>
<evidence type="ECO:0000256" key="2">
    <source>
        <dbReference type="SAM" id="MobiDB-lite"/>
    </source>
</evidence>
<reference evidence="4" key="1">
    <citation type="submission" date="2017-04" db="EMBL/GenBank/DDBJ databases">
        <title>Plasmodium gonderi genome.</title>
        <authorList>
            <person name="Arisue N."/>
            <person name="Honma H."/>
            <person name="Kawai S."/>
            <person name="Tougan T."/>
            <person name="Tanabe K."/>
            <person name="Horii T."/>
        </authorList>
    </citation>
    <scope>NUCLEOTIDE SEQUENCE [LARGE SCALE GENOMIC DNA]</scope>
    <source>
        <strain evidence="4">ATCC 30045</strain>
    </source>
</reference>